<comment type="caution">
    <text evidence="1">The sequence shown here is derived from an EMBL/GenBank/DDBJ whole genome shotgun (WGS) entry which is preliminary data.</text>
</comment>
<dbReference type="AlphaFoldDB" id="C7G7Z4"/>
<evidence type="ECO:0000313" key="1">
    <source>
        <dbReference type="EMBL" id="EEV02100.1"/>
    </source>
</evidence>
<reference evidence="1 2" key="1">
    <citation type="submission" date="2009-08" db="EMBL/GenBank/DDBJ databases">
        <authorList>
            <person name="Weinstock G."/>
            <person name="Sodergren E."/>
            <person name="Clifton S."/>
            <person name="Fulton L."/>
            <person name="Fulton B."/>
            <person name="Courtney L."/>
            <person name="Fronick C."/>
            <person name="Harrison M."/>
            <person name="Strong C."/>
            <person name="Farmer C."/>
            <person name="Delahaunty K."/>
            <person name="Markovic C."/>
            <person name="Hall O."/>
            <person name="Minx P."/>
            <person name="Tomlinson C."/>
            <person name="Mitreva M."/>
            <person name="Nelson J."/>
            <person name="Hou S."/>
            <person name="Wollam A."/>
            <person name="Pepin K.H."/>
            <person name="Johnson M."/>
            <person name="Bhonagiri V."/>
            <person name="Nash W.E."/>
            <person name="Warren W."/>
            <person name="Chinwalla A."/>
            <person name="Mardis E.R."/>
            <person name="Wilson R.K."/>
        </authorList>
    </citation>
    <scope>NUCLEOTIDE SEQUENCE [LARGE SCALE GENOMIC DNA]</scope>
    <source>
        <strain evidence="1 2">L1-82</strain>
    </source>
</reference>
<dbReference type="HOGENOM" id="CLU_3257282_0_0_9"/>
<organism evidence="1 2">
    <name type="scientific">Roseburia intestinalis L1-82</name>
    <dbReference type="NCBI Taxonomy" id="536231"/>
    <lineage>
        <taxon>Bacteria</taxon>
        <taxon>Bacillati</taxon>
        <taxon>Bacillota</taxon>
        <taxon>Clostridia</taxon>
        <taxon>Lachnospirales</taxon>
        <taxon>Lachnospiraceae</taxon>
        <taxon>Roseburia</taxon>
    </lineage>
</organism>
<dbReference type="Proteomes" id="UP000004828">
    <property type="component" value="Unassembled WGS sequence"/>
</dbReference>
<dbReference type="EMBL" id="ABYJ02000047">
    <property type="protein sequence ID" value="EEV02100.1"/>
    <property type="molecule type" value="Genomic_DNA"/>
</dbReference>
<proteinExistence type="predicted"/>
<protein>
    <submittedName>
        <fullName evidence="1">Uncharacterized protein</fullName>
    </submittedName>
</protein>
<sequence>MVHDCIKSYHRKRYRIRAAFTDVEAAFIYDNRMLAECAFYYS</sequence>
<accession>C7G7Z4</accession>
<gene>
    <name evidence="1" type="ORF">ROSINTL182_06018</name>
</gene>
<name>C7G7Z4_9FIRM</name>
<evidence type="ECO:0000313" key="2">
    <source>
        <dbReference type="Proteomes" id="UP000004828"/>
    </source>
</evidence>